<keyword evidence="4" id="KW-1185">Reference proteome</keyword>
<dbReference type="EMBL" id="BAABKK010000010">
    <property type="protein sequence ID" value="GAA5193173.1"/>
    <property type="molecule type" value="Genomic_DNA"/>
</dbReference>
<name>A0ABP9SBZ3_9MICC</name>
<dbReference type="Pfam" id="PF14602">
    <property type="entry name" value="Hexapep_2"/>
    <property type="match status" value="1"/>
</dbReference>
<dbReference type="CDD" id="cd04647">
    <property type="entry name" value="LbH_MAT_like"/>
    <property type="match status" value="1"/>
</dbReference>
<dbReference type="PROSITE" id="PS00101">
    <property type="entry name" value="HEXAPEP_TRANSFERASES"/>
    <property type="match status" value="1"/>
</dbReference>
<sequence>MILGPSVRRIRELKREIRVLDLRARGVEIQDDVNVYGKVVISRARGSRILIADRVIFNSSVARNTLEARGPNILKTLMSAARIEVGTDSGLTSATISAACSIRVGQRVLIGAGTLITDSDHHVVSPRDPSLRRHAAFPEPRPEHAVSIEDDVFIGARSMVLKGVTIGRGSVIGAGSVVSRSIPEGVIAAGNPCRPLRALEV</sequence>
<gene>
    <name evidence="3" type="ORF">GCM10023346_17210</name>
</gene>
<keyword evidence="1" id="KW-0808">Transferase</keyword>
<dbReference type="SUPFAM" id="SSF51161">
    <property type="entry name" value="Trimeric LpxA-like enzymes"/>
    <property type="match status" value="1"/>
</dbReference>
<organism evidence="3 4">
    <name type="scientific">Arthrobacter gyeryongensis</name>
    <dbReference type="NCBI Taxonomy" id="1650592"/>
    <lineage>
        <taxon>Bacteria</taxon>
        <taxon>Bacillati</taxon>
        <taxon>Actinomycetota</taxon>
        <taxon>Actinomycetes</taxon>
        <taxon>Micrococcales</taxon>
        <taxon>Micrococcaceae</taxon>
        <taxon>Arthrobacter</taxon>
    </lineage>
</organism>
<reference evidence="4" key="1">
    <citation type="journal article" date="2019" name="Int. J. Syst. Evol. Microbiol.">
        <title>The Global Catalogue of Microorganisms (GCM) 10K type strain sequencing project: providing services to taxonomists for standard genome sequencing and annotation.</title>
        <authorList>
            <consortium name="The Broad Institute Genomics Platform"/>
            <consortium name="The Broad Institute Genome Sequencing Center for Infectious Disease"/>
            <person name="Wu L."/>
            <person name="Ma J."/>
        </authorList>
    </citation>
    <scope>NUCLEOTIDE SEQUENCE [LARGE SCALE GENOMIC DNA]</scope>
    <source>
        <strain evidence="4">JCM 18514</strain>
    </source>
</reference>
<dbReference type="PANTHER" id="PTHR23416">
    <property type="entry name" value="SIALIC ACID SYNTHASE-RELATED"/>
    <property type="match status" value="1"/>
</dbReference>
<accession>A0ABP9SBZ3</accession>
<evidence type="ECO:0000256" key="2">
    <source>
        <dbReference type="ARBA" id="ARBA00022737"/>
    </source>
</evidence>
<proteinExistence type="predicted"/>
<dbReference type="Proteomes" id="UP001500200">
    <property type="component" value="Unassembled WGS sequence"/>
</dbReference>
<dbReference type="InterPro" id="IPR011004">
    <property type="entry name" value="Trimer_LpxA-like_sf"/>
</dbReference>
<dbReference type="InterPro" id="IPR018357">
    <property type="entry name" value="Hexapep_transf_CS"/>
</dbReference>
<dbReference type="InterPro" id="IPR001451">
    <property type="entry name" value="Hexapep"/>
</dbReference>
<dbReference type="InterPro" id="IPR051159">
    <property type="entry name" value="Hexapeptide_acetyltransf"/>
</dbReference>
<protein>
    <submittedName>
        <fullName evidence="3">DapH/DapD/GlmU-related protein</fullName>
    </submittedName>
</protein>
<evidence type="ECO:0000313" key="3">
    <source>
        <dbReference type="EMBL" id="GAA5193173.1"/>
    </source>
</evidence>
<evidence type="ECO:0000313" key="4">
    <source>
        <dbReference type="Proteomes" id="UP001500200"/>
    </source>
</evidence>
<dbReference type="Gene3D" id="2.160.10.10">
    <property type="entry name" value="Hexapeptide repeat proteins"/>
    <property type="match status" value="1"/>
</dbReference>
<evidence type="ECO:0000256" key="1">
    <source>
        <dbReference type="ARBA" id="ARBA00022679"/>
    </source>
</evidence>
<dbReference type="PANTHER" id="PTHR23416:SF78">
    <property type="entry name" value="LIPOPOLYSACCHARIDE BIOSYNTHESIS O-ACETYL TRANSFERASE WBBJ-RELATED"/>
    <property type="match status" value="1"/>
</dbReference>
<comment type="caution">
    <text evidence="3">The sequence shown here is derived from an EMBL/GenBank/DDBJ whole genome shotgun (WGS) entry which is preliminary data.</text>
</comment>
<keyword evidence="2" id="KW-0677">Repeat</keyword>